<dbReference type="GO" id="GO:0000398">
    <property type="term" value="P:mRNA splicing, via spliceosome"/>
    <property type="evidence" value="ECO:0007669"/>
    <property type="project" value="InterPro"/>
</dbReference>
<dbReference type="Pfam" id="PF06544">
    <property type="entry name" value="Prp3_C"/>
    <property type="match status" value="1"/>
</dbReference>
<evidence type="ECO:0000256" key="5">
    <source>
        <dbReference type="SAM" id="MobiDB-lite"/>
    </source>
</evidence>
<accession>A0A0L0SP87</accession>
<evidence type="ECO:0000259" key="6">
    <source>
        <dbReference type="Pfam" id="PF06544"/>
    </source>
</evidence>
<feature type="compositionally biased region" description="Polar residues" evidence="5">
    <location>
        <begin position="22"/>
        <end position="40"/>
    </location>
</feature>
<dbReference type="VEuPathDB" id="FungiDB:AMAG_09332"/>
<sequence>MMSDRKRPNLDDGVDAYKRPKLNNSGSDESSGPAGSSRPDTPNDDWKNAPRLGRDAASTQSPALPRGPGGAVDFNALKNLVEMRRKTLLAAKAPAQPPAAPAALDMTPPEDIRNNLYYDPSLGVPGKRRRARATLNFVPAGKYAAQAEKMRMTARIAEAKARVQQAMKRAGVGTGLDLLSAPDDDAVRRPAPPLVEWWDVPLTVGYRTYEDMLGDADHDDLREFTFADPVPMAVVSDAGAAGSNTAKELVPPITQYVHHPVPLPPPFAAPAVPRQVMLTKKEQKKLRRQRREEEQREKVDKIRLGLLPPDPPKVRLANMMRVLQNESVQDPTLLAAKVKAEVEARKRLHEETNQARALTPEQKREKKARKMQRDEAKGLHVAIFKCRDLAHPKARFKVVTNAQQLGLTGCAALHRNELHVVVVEGGPRAVRHFKKLMLRRIKWASLDAENGEDAAMGDNDEDDDEDETYVDPNKQHCWLIWEGTVPQRNFQEFRCKGCPVEKMAIDMFANAGVQEYWDLAKAWMPPRIN</sequence>
<keyword evidence="2" id="KW-0507">mRNA processing</keyword>
<feature type="region of interest" description="Disordered" evidence="5">
    <location>
        <begin position="1"/>
        <end position="71"/>
    </location>
</feature>
<keyword evidence="3" id="KW-0508">mRNA splicing</keyword>
<evidence type="ECO:0000259" key="7">
    <source>
        <dbReference type="Pfam" id="PF08572"/>
    </source>
</evidence>
<dbReference type="OrthoDB" id="10264544at2759"/>
<name>A0A0L0SP87_ALLM3</name>
<evidence type="ECO:0000256" key="1">
    <source>
        <dbReference type="ARBA" id="ARBA00004123"/>
    </source>
</evidence>
<dbReference type="InterPro" id="IPR013881">
    <property type="entry name" value="Pre-mRNA_splic_Prp3_dom"/>
</dbReference>
<feature type="region of interest" description="Disordered" evidence="5">
    <location>
        <begin position="348"/>
        <end position="369"/>
    </location>
</feature>
<keyword evidence="4" id="KW-0539">Nucleus</keyword>
<keyword evidence="9" id="KW-1185">Reference proteome</keyword>
<dbReference type="InterPro" id="IPR010541">
    <property type="entry name" value="Prp3_C"/>
</dbReference>
<gene>
    <name evidence="8" type="ORF">AMAG_09332</name>
</gene>
<dbReference type="Pfam" id="PF08572">
    <property type="entry name" value="PRP3"/>
    <property type="match status" value="1"/>
</dbReference>
<comment type="subcellular location">
    <subcellularLocation>
        <location evidence="1">Nucleus</location>
    </subcellularLocation>
</comment>
<evidence type="ECO:0000256" key="2">
    <source>
        <dbReference type="ARBA" id="ARBA00022664"/>
    </source>
</evidence>
<feature type="domain" description="Small nuclear ribonucleoprotein Prp3 C-terminal" evidence="6">
    <location>
        <begin position="382"/>
        <end position="520"/>
    </location>
</feature>
<dbReference type="EMBL" id="GG745344">
    <property type="protein sequence ID" value="KNE64302.1"/>
    <property type="molecule type" value="Genomic_DNA"/>
</dbReference>
<evidence type="ECO:0000256" key="4">
    <source>
        <dbReference type="ARBA" id="ARBA00023242"/>
    </source>
</evidence>
<feature type="domain" description="Pre-mRNA-splicing factor 3" evidence="7">
    <location>
        <begin position="115"/>
        <end position="359"/>
    </location>
</feature>
<dbReference type="PANTHER" id="PTHR14212:SF0">
    <property type="entry name" value="U4_U6 SMALL NUCLEAR RIBONUCLEOPROTEIN PRP3"/>
    <property type="match status" value="1"/>
</dbReference>
<dbReference type="AlphaFoldDB" id="A0A0L0SP87"/>
<feature type="compositionally biased region" description="Basic and acidic residues" evidence="5">
    <location>
        <begin position="44"/>
        <end position="54"/>
    </location>
</feature>
<evidence type="ECO:0000256" key="3">
    <source>
        <dbReference type="ARBA" id="ARBA00023187"/>
    </source>
</evidence>
<proteinExistence type="predicted"/>
<feature type="compositionally biased region" description="Basic and acidic residues" evidence="5">
    <location>
        <begin position="1"/>
        <end position="18"/>
    </location>
</feature>
<reference evidence="8 9" key="1">
    <citation type="submission" date="2009-11" db="EMBL/GenBank/DDBJ databases">
        <title>Annotation of Allomyces macrogynus ATCC 38327.</title>
        <authorList>
            <consortium name="The Broad Institute Genome Sequencing Platform"/>
            <person name="Russ C."/>
            <person name="Cuomo C."/>
            <person name="Burger G."/>
            <person name="Gray M.W."/>
            <person name="Holland P.W.H."/>
            <person name="King N."/>
            <person name="Lang F.B.F."/>
            <person name="Roger A.J."/>
            <person name="Ruiz-Trillo I."/>
            <person name="Young S.K."/>
            <person name="Zeng Q."/>
            <person name="Gargeya S."/>
            <person name="Fitzgerald M."/>
            <person name="Haas B."/>
            <person name="Abouelleil A."/>
            <person name="Alvarado L."/>
            <person name="Arachchi H.M."/>
            <person name="Berlin A."/>
            <person name="Chapman S.B."/>
            <person name="Gearin G."/>
            <person name="Goldberg J."/>
            <person name="Griggs A."/>
            <person name="Gujja S."/>
            <person name="Hansen M."/>
            <person name="Heiman D."/>
            <person name="Howarth C."/>
            <person name="Larimer J."/>
            <person name="Lui A."/>
            <person name="MacDonald P.J.P."/>
            <person name="McCowen C."/>
            <person name="Montmayeur A."/>
            <person name="Murphy C."/>
            <person name="Neiman D."/>
            <person name="Pearson M."/>
            <person name="Priest M."/>
            <person name="Roberts A."/>
            <person name="Saif S."/>
            <person name="Shea T."/>
            <person name="Sisk P."/>
            <person name="Stolte C."/>
            <person name="Sykes S."/>
            <person name="Wortman J."/>
            <person name="Nusbaum C."/>
            <person name="Birren B."/>
        </authorList>
    </citation>
    <scope>NUCLEOTIDE SEQUENCE [LARGE SCALE GENOMIC DNA]</scope>
    <source>
        <strain evidence="8 9">ATCC 38327</strain>
    </source>
</reference>
<dbReference type="InterPro" id="IPR027104">
    <property type="entry name" value="Prp3"/>
</dbReference>
<dbReference type="Proteomes" id="UP000054350">
    <property type="component" value="Unassembled WGS sequence"/>
</dbReference>
<reference evidence="9" key="2">
    <citation type="submission" date="2009-11" db="EMBL/GenBank/DDBJ databases">
        <title>The Genome Sequence of Allomyces macrogynus strain ATCC 38327.</title>
        <authorList>
            <consortium name="The Broad Institute Genome Sequencing Platform"/>
            <person name="Russ C."/>
            <person name="Cuomo C."/>
            <person name="Shea T."/>
            <person name="Young S.K."/>
            <person name="Zeng Q."/>
            <person name="Koehrsen M."/>
            <person name="Haas B."/>
            <person name="Borodovsky M."/>
            <person name="Guigo R."/>
            <person name="Alvarado L."/>
            <person name="Berlin A."/>
            <person name="Borenstein D."/>
            <person name="Chen Z."/>
            <person name="Engels R."/>
            <person name="Freedman E."/>
            <person name="Gellesch M."/>
            <person name="Goldberg J."/>
            <person name="Griggs A."/>
            <person name="Gujja S."/>
            <person name="Heiman D."/>
            <person name="Hepburn T."/>
            <person name="Howarth C."/>
            <person name="Jen D."/>
            <person name="Larson L."/>
            <person name="Lewis B."/>
            <person name="Mehta T."/>
            <person name="Park D."/>
            <person name="Pearson M."/>
            <person name="Roberts A."/>
            <person name="Saif S."/>
            <person name="Shenoy N."/>
            <person name="Sisk P."/>
            <person name="Stolte C."/>
            <person name="Sykes S."/>
            <person name="Walk T."/>
            <person name="White J."/>
            <person name="Yandava C."/>
            <person name="Burger G."/>
            <person name="Gray M.W."/>
            <person name="Holland P.W.H."/>
            <person name="King N."/>
            <person name="Lang F.B.F."/>
            <person name="Roger A.J."/>
            <person name="Ruiz-Trillo I."/>
            <person name="Lander E."/>
            <person name="Nusbaum C."/>
        </authorList>
    </citation>
    <scope>NUCLEOTIDE SEQUENCE [LARGE SCALE GENOMIC DNA]</scope>
    <source>
        <strain evidence="9">ATCC 38327</strain>
    </source>
</reference>
<dbReference type="CDD" id="cd24162">
    <property type="entry name" value="Prp3_C"/>
    <property type="match status" value="1"/>
</dbReference>
<evidence type="ECO:0000313" key="8">
    <source>
        <dbReference type="EMBL" id="KNE64302.1"/>
    </source>
</evidence>
<protein>
    <submittedName>
        <fullName evidence="8">Uncharacterized protein</fullName>
    </submittedName>
</protein>
<organism evidence="8 9">
    <name type="scientific">Allomyces macrogynus (strain ATCC 38327)</name>
    <name type="common">Allomyces javanicus var. macrogynus</name>
    <dbReference type="NCBI Taxonomy" id="578462"/>
    <lineage>
        <taxon>Eukaryota</taxon>
        <taxon>Fungi</taxon>
        <taxon>Fungi incertae sedis</taxon>
        <taxon>Blastocladiomycota</taxon>
        <taxon>Blastocladiomycetes</taxon>
        <taxon>Blastocladiales</taxon>
        <taxon>Blastocladiaceae</taxon>
        <taxon>Allomyces</taxon>
    </lineage>
</organism>
<evidence type="ECO:0000313" key="9">
    <source>
        <dbReference type="Proteomes" id="UP000054350"/>
    </source>
</evidence>
<dbReference type="PANTHER" id="PTHR14212">
    <property type="entry name" value="U4/U6-ASSOCIATED RNA SPLICING FACTOR-RELATED"/>
    <property type="match status" value="1"/>
</dbReference>
<dbReference type="GO" id="GO:0046540">
    <property type="term" value="C:U4/U6 x U5 tri-snRNP complex"/>
    <property type="evidence" value="ECO:0007669"/>
    <property type="project" value="InterPro"/>
</dbReference>